<keyword evidence="2" id="KW-0378">Hydrolase</keyword>
<keyword evidence="3" id="KW-1185">Reference proteome</keyword>
<dbReference type="InterPro" id="IPR000639">
    <property type="entry name" value="Epox_hydrolase-like"/>
</dbReference>
<reference evidence="2 3" key="1">
    <citation type="journal article" date="2016" name="Mol. Biol. Evol.">
        <title>Comparative Genomics of Early-Diverging Mushroom-Forming Fungi Provides Insights into the Origins of Lignocellulose Decay Capabilities.</title>
        <authorList>
            <person name="Nagy L.G."/>
            <person name="Riley R."/>
            <person name="Tritt A."/>
            <person name="Adam C."/>
            <person name="Daum C."/>
            <person name="Floudas D."/>
            <person name="Sun H."/>
            <person name="Yadav J.S."/>
            <person name="Pangilinan J."/>
            <person name="Larsson K.H."/>
            <person name="Matsuura K."/>
            <person name="Barry K."/>
            <person name="Labutti K."/>
            <person name="Kuo R."/>
            <person name="Ohm R.A."/>
            <person name="Bhattacharya S.S."/>
            <person name="Shirouzu T."/>
            <person name="Yoshinaga Y."/>
            <person name="Martin F.M."/>
            <person name="Grigoriev I.V."/>
            <person name="Hibbett D.S."/>
        </authorList>
    </citation>
    <scope>NUCLEOTIDE SEQUENCE [LARGE SCALE GENOMIC DNA]</scope>
    <source>
        <strain evidence="2 3">HHB9708</strain>
    </source>
</reference>
<dbReference type="STRING" id="1314777.A0A164WJ10"/>
<sequence>MDDAIKTMSFAAFTQNLTPVTSGAQIFSYYRAGLRKDTAAAADRPLIILIHGYPQTHLMWRDFVHLLPTEWDLFIADLPGYGNSIKAVDPASSYPFSKRAMAKDILEAADQVHKASKKVIAYGHDRGARVSYTMALTFPDRVVGTALLDIVPTVWQWHNMNPQTDHKETLIYFHWVYLAAPRPIPETMISHDPRWYFNTLLSGYTKDKPDAAKPSWITDLVEPHCDPERGPARVAAGCEDYRAGATFDIQHDRESGIDPTSPHQKPIFNIPVLVLASAGLRSRHDVDGIWGSLVEKDKFRSYQIDNAGHFFVNEQPEEVARRTQAWLAEFFPETNQSLSHSIEQAEVQL</sequence>
<dbReference type="SUPFAM" id="SSF53474">
    <property type="entry name" value="alpha/beta-Hydrolases"/>
    <property type="match status" value="1"/>
</dbReference>
<gene>
    <name evidence="2" type="ORF">SISNIDRAFT_543016</name>
</gene>
<feature type="domain" description="AB hydrolase-1" evidence="1">
    <location>
        <begin position="45"/>
        <end position="155"/>
    </location>
</feature>
<dbReference type="OrthoDB" id="6431331at2759"/>
<organism evidence="2 3">
    <name type="scientific">Sistotremastrum niveocremeum HHB9708</name>
    <dbReference type="NCBI Taxonomy" id="1314777"/>
    <lineage>
        <taxon>Eukaryota</taxon>
        <taxon>Fungi</taxon>
        <taxon>Dikarya</taxon>
        <taxon>Basidiomycota</taxon>
        <taxon>Agaricomycotina</taxon>
        <taxon>Agaricomycetes</taxon>
        <taxon>Sistotremastrales</taxon>
        <taxon>Sistotremastraceae</taxon>
        <taxon>Sertulicium</taxon>
        <taxon>Sertulicium niveocremeum</taxon>
    </lineage>
</organism>
<dbReference type="InterPro" id="IPR029058">
    <property type="entry name" value="AB_hydrolase_fold"/>
</dbReference>
<proteinExistence type="predicted"/>
<dbReference type="GO" id="GO:0047372">
    <property type="term" value="F:monoacylglycerol lipase activity"/>
    <property type="evidence" value="ECO:0007669"/>
    <property type="project" value="TreeGrafter"/>
</dbReference>
<dbReference type="PANTHER" id="PTHR43798">
    <property type="entry name" value="MONOACYLGLYCEROL LIPASE"/>
    <property type="match status" value="1"/>
</dbReference>
<accession>A0A164WJ10</accession>
<dbReference type="PRINTS" id="PR00412">
    <property type="entry name" value="EPOXHYDRLASE"/>
</dbReference>
<dbReference type="EMBL" id="KV419402">
    <property type="protein sequence ID" value="KZS95086.1"/>
    <property type="molecule type" value="Genomic_DNA"/>
</dbReference>
<dbReference type="GO" id="GO:0016020">
    <property type="term" value="C:membrane"/>
    <property type="evidence" value="ECO:0007669"/>
    <property type="project" value="TreeGrafter"/>
</dbReference>
<evidence type="ECO:0000313" key="2">
    <source>
        <dbReference type="EMBL" id="KZS95086.1"/>
    </source>
</evidence>
<evidence type="ECO:0000313" key="3">
    <source>
        <dbReference type="Proteomes" id="UP000076722"/>
    </source>
</evidence>
<dbReference type="AlphaFoldDB" id="A0A164WJ10"/>
<dbReference type="PANTHER" id="PTHR43798:SF33">
    <property type="entry name" value="HYDROLASE, PUTATIVE (AFU_ORTHOLOGUE AFUA_2G14860)-RELATED"/>
    <property type="match status" value="1"/>
</dbReference>
<name>A0A164WJ10_9AGAM</name>
<dbReference type="Pfam" id="PF00561">
    <property type="entry name" value="Abhydrolase_1"/>
    <property type="match status" value="1"/>
</dbReference>
<dbReference type="Proteomes" id="UP000076722">
    <property type="component" value="Unassembled WGS sequence"/>
</dbReference>
<evidence type="ECO:0000259" key="1">
    <source>
        <dbReference type="Pfam" id="PF00561"/>
    </source>
</evidence>
<dbReference type="GO" id="GO:0046464">
    <property type="term" value="P:acylglycerol catabolic process"/>
    <property type="evidence" value="ECO:0007669"/>
    <property type="project" value="TreeGrafter"/>
</dbReference>
<dbReference type="InterPro" id="IPR050266">
    <property type="entry name" value="AB_hydrolase_sf"/>
</dbReference>
<dbReference type="InterPro" id="IPR000073">
    <property type="entry name" value="AB_hydrolase_1"/>
</dbReference>
<dbReference type="Gene3D" id="3.40.50.1820">
    <property type="entry name" value="alpha/beta hydrolase"/>
    <property type="match status" value="1"/>
</dbReference>
<protein>
    <submittedName>
        <fullName evidence="2">Alpha/beta-hydrolase</fullName>
    </submittedName>
</protein>